<dbReference type="Proteomes" id="UP000527355">
    <property type="component" value="Unassembled WGS sequence"/>
</dbReference>
<evidence type="ECO:0000256" key="6">
    <source>
        <dbReference type="ARBA" id="ARBA00023211"/>
    </source>
</evidence>
<gene>
    <name evidence="8" type="ORF">mMyoMyo1_005502</name>
</gene>
<dbReference type="InterPro" id="IPR000115">
    <property type="entry name" value="PRibGlycinamide_synth"/>
</dbReference>
<dbReference type="EMBL" id="JABWUV010000002">
    <property type="protein sequence ID" value="KAF6378166.1"/>
    <property type="molecule type" value="Genomic_DNA"/>
</dbReference>
<keyword evidence="5" id="KW-0067">ATP-binding</keyword>
<dbReference type="SUPFAM" id="SSF52440">
    <property type="entry name" value="PreATP-grasp domain"/>
    <property type="match status" value="1"/>
</dbReference>
<evidence type="ECO:0000256" key="1">
    <source>
        <dbReference type="ARBA" id="ARBA00022598"/>
    </source>
</evidence>
<dbReference type="GO" id="GO:0005524">
    <property type="term" value="F:ATP binding"/>
    <property type="evidence" value="ECO:0007669"/>
    <property type="project" value="UniProtKB-KW"/>
</dbReference>
<evidence type="ECO:0000256" key="2">
    <source>
        <dbReference type="ARBA" id="ARBA00022723"/>
    </source>
</evidence>
<keyword evidence="3" id="KW-0547">Nucleotide-binding</keyword>
<sequence>MAARVLVIGNGGREHTLAWKLAQSRHVKQVLVAPGNAGTADSGKISNTAISVSDHSALAQFCKEEDIEFVVVGPEAPLAAGKVCFCILSLVSVPEELRERRIQPTLEMRVSDVM</sequence>
<evidence type="ECO:0000256" key="3">
    <source>
        <dbReference type="ARBA" id="ARBA00022741"/>
    </source>
</evidence>
<name>A0A7J7ZWC6_MYOMY</name>
<dbReference type="InterPro" id="IPR020562">
    <property type="entry name" value="PRibGlycinamide_synth_N"/>
</dbReference>
<feature type="domain" description="Phosphoribosylglycinamide synthetase N-terminal" evidence="7">
    <location>
        <begin position="4"/>
        <end position="81"/>
    </location>
</feature>
<evidence type="ECO:0000313" key="9">
    <source>
        <dbReference type="Proteomes" id="UP000527355"/>
    </source>
</evidence>
<accession>A0A7J7ZWC6</accession>
<dbReference type="PANTHER" id="PTHR43472">
    <property type="entry name" value="PHOSPHORIBOSYLAMINE--GLYCINE LIGASE"/>
    <property type="match status" value="1"/>
</dbReference>
<dbReference type="Pfam" id="PF02844">
    <property type="entry name" value="GARS_N"/>
    <property type="match status" value="1"/>
</dbReference>
<keyword evidence="6" id="KW-0464">Manganese</keyword>
<dbReference type="GO" id="GO:0016740">
    <property type="term" value="F:transferase activity"/>
    <property type="evidence" value="ECO:0007669"/>
    <property type="project" value="UniProtKB-KW"/>
</dbReference>
<dbReference type="InterPro" id="IPR016185">
    <property type="entry name" value="PreATP-grasp_dom_sf"/>
</dbReference>
<evidence type="ECO:0000256" key="5">
    <source>
        <dbReference type="ARBA" id="ARBA00022840"/>
    </source>
</evidence>
<keyword evidence="4" id="KW-0658">Purine biosynthesis</keyword>
<evidence type="ECO:0000256" key="4">
    <source>
        <dbReference type="ARBA" id="ARBA00022755"/>
    </source>
</evidence>
<keyword evidence="1" id="KW-0436">Ligase</keyword>
<keyword evidence="2" id="KW-0479">Metal-binding</keyword>
<dbReference type="FunFam" id="3.40.50.20:FF:000006">
    <property type="entry name" value="Phosphoribosylamine--glycine ligase, chloroplastic"/>
    <property type="match status" value="1"/>
</dbReference>
<keyword evidence="9" id="KW-1185">Reference proteome</keyword>
<keyword evidence="8" id="KW-0808">Transferase</keyword>
<dbReference type="Gene3D" id="3.40.50.20">
    <property type="match status" value="1"/>
</dbReference>
<evidence type="ECO:0000259" key="7">
    <source>
        <dbReference type="Pfam" id="PF02844"/>
    </source>
</evidence>
<proteinExistence type="predicted"/>
<comment type="caution">
    <text evidence="8">The sequence shown here is derived from an EMBL/GenBank/DDBJ whole genome shotgun (WGS) entry which is preliminary data.</text>
</comment>
<dbReference type="GO" id="GO:0006164">
    <property type="term" value="P:purine nucleotide biosynthetic process"/>
    <property type="evidence" value="ECO:0007669"/>
    <property type="project" value="UniProtKB-KW"/>
</dbReference>
<protein>
    <submittedName>
        <fullName evidence="8">Phosphoribosylglycinamide formyltransferase</fullName>
    </submittedName>
</protein>
<dbReference type="AlphaFoldDB" id="A0A7J7ZWC6"/>
<dbReference type="PANTHER" id="PTHR43472:SF1">
    <property type="entry name" value="PHOSPHORIBOSYLAMINE--GLYCINE LIGASE, CHLOROPLASTIC"/>
    <property type="match status" value="1"/>
</dbReference>
<dbReference type="GO" id="GO:0004637">
    <property type="term" value="F:phosphoribosylamine-glycine ligase activity"/>
    <property type="evidence" value="ECO:0007669"/>
    <property type="project" value="InterPro"/>
</dbReference>
<organism evidence="8 9">
    <name type="scientific">Myotis myotis</name>
    <name type="common">Greater mouse-eared bat</name>
    <name type="synonym">Vespertilio myotis</name>
    <dbReference type="NCBI Taxonomy" id="51298"/>
    <lineage>
        <taxon>Eukaryota</taxon>
        <taxon>Metazoa</taxon>
        <taxon>Chordata</taxon>
        <taxon>Craniata</taxon>
        <taxon>Vertebrata</taxon>
        <taxon>Euteleostomi</taxon>
        <taxon>Mammalia</taxon>
        <taxon>Eutheria</taxon>
        <taxon>Laurasiatheria</taxon>
        <taxon>Chiroptera</taxon>
        <taxon>Yangochiroptera</taxon>
        <taxon>Vespertilionidae</taxon>
        <taxon>Myotis</taxon>
    </lineage>
</organism>
<reference evidence="8 9" key="1">
    <citation type="journal article" date="2020" name="Nature">
        <title>Six reference-quality genomes reveal evolution of bat adaptations.</title>
        <authorList>
            <person name="Jebb D."/>
            <person name="Huang Z."/>
            <person name="Pippel M."/>
            <person name="Hughes G.M."/>
            <person name="Lavrichenko K."/>
            <person name="Devanna P."/>
            <person name="Winkler S."/>
            <person name="Jermiin L.S."/>
            <person name="Skirmuntt E.C."/>
            <person name="Katzourakis A."/>
            <person name="Burkitt-Gray L."/>
            <person name="Ray D.A."/>
            <person name="Sullivan K.A.M."/>
            <person name="Roscito J.G."/>
            <person name="Kirilenko B.M."/>
            <person name="Davalos L.M."/>
            <person name="Corthals A.P."/>
            <person name="Power M.L."/>
            <person name="Jones G."/>
            <person name="Ransome R.D."/>
            <person name="Dechmann D.K.N."/>
            <person name="Locatelli A.G."/>
            <person name="Puechmaille S.J."/>
            <person name="Fedrigo O."/>
            <person name="Jarvis E.D."/>
            <person name="Hiller M."/>
            <person name="Vernes S.C."/>
            <person name="Myers E.W."/>
            <person name="Teeling E.C."/>
        </authorList>
    </citation>
    <scope>NUCLEOTIDE SEQUENCE [LARGE SCALE GENOMIC DNA]</scope>
    <source>
        <strain evidence="8">MMyoMyo1</strain>
        <tissue evidence="8">Flight muscle</tissue>
    </source>
</reference>
<dbReference type="VEuPathDB" id="HostDB:GeneID_118677255"/>
<dbReference type="GO" id="GO:0009113">
    <property type="term" value="P:purine nucleobase biosynthetic process"/>
    <property type="evidence" value="ECO:0007669"/>
    <property type="project" value="InterPro"/>
</dbReference>
<dbReference type="GO" id="GO:0046872">
    <property type="term" value="F:metal ion binding"/>
    <property type="evidence" value="ECO:0007669"/>
    <property type="project" value="UniProtKB-KW"/>
</dbReference>
<evidence type="ECO:0000313" key="8">
    <source>
        <dbReference type="EMBL" id="KAF6378166.1"/>
    </source>
</evidence>